<dbReference type="OrthoDB" id="2740457at2"/>
<dbReference type="Proteomes" id="UP000272238">
    <property type="component" value="Unassembled WGS sequence"/>
</dbReference>
<evidence type="ECO:0000313" key="2">
    <source>
        <dbReference type="EMBL" id="RKQ18350.1"/>
    </source>
</evidence>
<feature type="transmembrane region" description="Helical" evidence="1">
    <location>
        <begin position="195"/>
        <end position="214"/>
    </location>
</feature>
<evidence type="ECO:0000313" key="3">
    <source>
        <dbReference type="Proteomes" id="UP000272238"/>
    </source>
</evidence>
<keyword evidence="1" id="KW-0472">Membrane</keyword>
<dbReference type="AlphaFoldDB" id="A0A494Z767"/>
<organism evidence="2 3">
    <name type="scientific">Ureibacillus endophyticus</name>
    <dbReference type="NCBI Taxonomy" id="1978490"/>
    <lineage>
        <taxon>Bacteria</taxon>
        <taxon>Bacillati</taxon>
        <taxon>Bacillota</taxon>
        <taxon>Bacilli</taxon>
        <taxon>Bacillales</taxon>
        <taxon>Caryophanaceae</taxon>
        <taxon>Ureibacillus</taxon>
    </lineage>
</organism>
<protein>
    <recommendedName>
        <fullName evidence="4">DUF4181 domain-containing protein</fullName>
    </recommendedName>
</protein>
<feature type="transmembrane region" description="Helical" evidence="1">
    <location>
        <begin position="234"/>
        <end position="252"/>
    </location>
</feature>
<reference evidence="2 3" key="1">
    <citation type="journal article" date="2016" name="Antonie Van Leeuwenhoek">
        <title>Lysinibacillus endophyticus sp. nov., an indole-3-acetic acid producing endophytic bacterium isolated from corn root (Zea mays cv. Xinken-5).</title>
        <authorList>
            <person name="Yu J."/>
            <person name="Guan X."/>
            <person name="Liu C."/>
            <person name="Xiang W."/>
            <person name="Yu Z."/>
            <person name="Liu X."/>
            <person name="Wang G."/>
        </authorList>
    </citation>
    <scope>NUCLEOTIDE SEQUENCE [LARGE SCALE GENOMIC DNA]</scope>
    <source>
        <strain evidence="2 3">DSM 100506</strain>
    </source>
</reference>
<comment type="caution">
    <text evidence="2">The sequence shown here is derived from an EMBL/GenBank/DDBJ whole genome shotgun (WGS) entry which is preliminary data.</text>
</comment>
<proteinExistence type="predicted"/>
<keyword evidence="1" id="KW-0812">Transmembrane</keyword>
<accession>A0A494Z767</accession>
<feature type="transmembrane region" description="Helical" evidence="1">
    <location>
        <begin position="288"/>
        <end position="306"/>
    </location>
</feature>
<sequence length="308" mass="36311">MNKKKTIWDDLNELPRNEVAEKETWQKIEKNLSKPKYFINVLTGFVTIAIVFLIFALLTTTNKNEMAIQQASEQSLESVFFLNDSVFDQFDVKPSSWYTFVQKNTDEQQLKEFHSLLTANKKVDTPKPSIEYLNGAYVDIILKYKNGELKRYKVLLTKPGPGYIYDLDTKDWFYNDHPNFEDSVYKLTREEYTSWLPIFIIFNLIFTTLVEKFLKRKYKVEKIKFGGENTVAKYTIYGNIFLIGFFLLLMIFRQFVIHIFWILLFFSILLTINIMIESKYGKNKAGIYMLISSTIGLLLFILFFSLNI</sequence>
<keyword evidence="3" id="KW-1185">Reference proteome</keyword>
<dbReference type="RefSeq" id="WP_121213821.1">
    <property type="nucleotide sequence ID" value="NZ_RBZN01000009.1"/>
</dbReference>
<name>A0A494Z767_9BACL</name>
<keyword evidence="1" id="KW-1133">Transmembrane helix</keyword>
<gene>
    <name evidence="2" type="ORF">D8M03_05730</name>
</gene>
<feature type="transmembrane region" description="Helical" evidence="1">
    <location>
        <begin position="258"/>
        <end position="276"/>
    </location>
</feature>
<dbReference type="EMBL" id="RBZN01000009">
    <property type="protein sequence ID" value="RKQ18350.1"/>
    <property type="molecule type" value="Genomic_DNA"/>
</dbReference>
<feature type="transmembrane region" description="Helical" evidence="1">
    <location>
        <begin position="37"/>
        <end position="58"/>
    </location>
</feature>
<evidence type="ECO:0008006" key="4">
    <source>
        <dbReference type="Google" id="ProtNLM"/>
    </source>
</evidence>
<evidence type="ECO:0000256" key="1">
    <source>
        <dbReference type="SAM" id="Phobius"/>
    </source>
</evidence>